<dbReference type="HAMAP" id="MF_00639">
    <property type="entry name" value="MurD"/>
    <property type="match status" value="1"/>
</dbReference>
<keyword evidence="7" id="KW-0133">Cell shape</keyword>
<dbReference type="SUPFAM" id="SSF53244">
    <property type="entry name" value="MurD-like peptide ligases, peptide-binding domain"/>
    <property type="match status" value="1"/>
</dbReference>
<dbReference type="PANTHER" id="PTHR43692">
    <property type="entry name" value="UDP-N-ACETYLMURAMOYLALANINE--D-GLUTAMATE LIGASE"/>
    <property type="match status" value="1"/>
</dbReference>
<dbReference type="NCBIfam" id="TIGR01087">
    <property type="entry name" value="murD"/>
    <property type="match status" value="1"/>
</dbReference>
<dbReference type="PANTHER" id="PTHR43692:SF1">
    <property type="entry name" value="UDP-N-ACETYLMURAMOYLALANINE--D-GLUTAMATE LIGASE"/>
    <property type="match status" value="1"/>
</dbReference>
<evidence type="ECO:0000256" key="4">
    <source>
        <dbReference type="ARBA" id="ARBA00022598"/>
    </source>
</evidence>
<dbReference type="SUPFAM" id="SSF53623">
    <property type="entry name" value="MurD-like peptide ligases, catalytic domain"/>
    <property type="match status" value="1"/>
</dbReference>
<reference evidence="10" key="1">
    <citation type="journal article" date="2019" name="Int. J. Syst. Evol. Microbiol.">
        <title>The Global Catalogue of Microorganisms (GCM) 10K type strain sequencing project: providing services to taxonomists for standard genome sequencing and annotation.</title>
        <authorList>
            <consortium name="The Broad Institute Genomics Platform"/>
            <consortium name="The Broad Institute Genome Sequencing Center for Infectious Disease"/>
            <person name="Wu L."/>
            <person name="Ma J."/>
        </authorList>
    </citation>
    <scope>NUCLEOTIDE SEQUENCE [LARGE SCALE GENOMIC DNA]</scope>
    <source>
        <strain evidence="10">ZS-35-S2</strain>
    </source>
</reference>
<dbReference type="InterPro" id="IPR036615">
    <property type="entry name" value="Mur_ligase_C_dom_sf"/>
</dbReference>
<accession>A0ABW1K1M0</accession>
<sequence>MQLTELRGRRVAVWGTGREGVAAVNAIAPVGPADLVAVMDRETYAANPWTGRLAEVAPLHTGPAALEALLRADVVVRSPVIGETHPWVVRLRRQGVPITSGTALWMAEHAAATIGVTGSKGKSTTTNLISHLLTAVGRPNAIGGNIGVPVLDLPPADRYVLELSMYQCADLTDSPEVAVLTSLVPEHLDWAGGEAEYYRHKLNIVEHGPRQVVFNAHDERLRAELAARAGLPLVPAGSAAGPEGGVHVATGPDGHRWLYVDDQPLFPRTALALVGRHNEWNLCVALAALRAVGVDCVAERERLAAALATLPALEHRLTPIEDPSGITFVDDSLSTIPQSAIHAIEAYATRPLTVIVGGEDRGVDYAPLRDFLAEQEITATMIGIPDSGPRILDVVKDVATITTLTADDLVEAVRLGRERTPAGGVVLLSPAAPSYGRFDNYAHRSRVFRQAIQDSAESGLTG</sequence>
<dbReference type="EC" id="6.3.2.9" evidence="7"/>
<feature type="binding site" evidence="7">
    <location>
        <begin position="118"/>
        <end position="124"/>
    </location>
    <ligand>
        <name>ATP</name>
        <dbReference type="ChEBI" id="CHEBI:30616"/>
    </ligand>
</feature>
<dbReference type="InterPro" id="IPR005762">
    <property type="entry name" value="MurD"/>
</dbReference>
<dbReference type="EMBL" id="JBHSPR010000001">
    <property type="protein sequence ID" value="MFC6015614.1"/>
    <property type="molecule type" value="Genomic_DNA"/>
</dbReference>
<gene>
    <name evidence="7 9" type="primary">murD</name>
    <name evidence="9" type="ORF">ACFP2T_05320</name>
</gene>
<evidence type="ECO:0000256" key="1">
    <source>
        <dbReference type="ARBA" id="ARBA00004496"/>
    </source>
</evidence>
<keyword evidence="3 7" id="KW-0963">Cytoplasm</keyword>
<evidence type="ECO:0000256" key="3">
    <source>
        <dbReference type="ARBA" id="ARBA00022490"/>
    </source>
</evidence>
<keyword evidence="6 7" id="KW-0067">ATP-binding</keyword>
<evidence type="ECO:0000313" key="10">
    <source>
        <dbReference type="Proteomes" id="UP001596203"/>
    </source>
</evidence>
<dbReference type="InterPro" id="IPR036565">
    <property type="entry name" value="Mur-like_cat_sf"/>
</dbReference>
<dbReference type="GO" id="GO:0008764">
    <property type="term" value="F:UDP-N-acetylmuramoylalanine-D-glutamate ligase activity"/>
    <property type="evidence" value="ECO:0007669"/>
    <property type="project" value="UniProtKB-EC"/>
</dbReference>
<keyword evidence="7" id="KW-0573">Peptidoglycan synthesis</keyword>
<dbReference type="Pfam" id="PF08245">
    <property type="entry name" value="Mur_ligase_M"/>
    <property type="match status" value="1"/>
</dbReference>
<comment type="catalytic activity">
    <reaction evidence="7">
        <text>UDP-N-acetyl-alpha-D-muramoyl-L-alanine + D-glutamate + ATP = UDP-N-acetyl-alpha-D-muramoyl-L-alanyl-D-glutamate + ADP + phosphate + H(+)</text>
        <dbReference type="Rhea" id="RHEA:16429"/>
        <dbReference type="ChEBI" id="CHEBI:15378"/>
        <dbReference type="ChEBI" id="CHEBI:29986"/>
        <dbReference type="ChEBI" id="CHEBI:30616"/>
        <dbReference type="ChEBI" id="CHEBI:43474"/>
        <dbReference type="ChEBI" id="CHEBI:83898"/>
        <dbReference type="ChEBI" id="CHEBI:83900"/>
        <dbReference type="ChEBI" id="CHEBI:456216"/>
        <dbReference type="EC" id="6.3.2.9"/>
    </reaction>
</comment>
<dbReference type="Gene3D" id="3.40.1190.10">
    <property type="entry name" value="Mur-like, catalytic domain"/>
    <property type="match status" value="1"/>
</dbReference>
<dbReference type="SUPFAM" id="SSF51984">
    <property type="entry name" value="MurCD N-terminal domain"/>
    <property type="match status" value="1"/>
</dbReference>
<keyword evidence="7" id="KW-0131">Cell cycle</keyword>
<keyword evidence="7" id="KW-0961">Cell wall biogenesis/degradation</keyword>
<comment type="similarity">
    <text evidence="7">Belongs to the MurCDEF family.</text>
</comment>
<comment type="pathway">
    <text evidence="2 7">Cell wall biogenesis; peptidoglycan biosynthesis.</text>
</comment>
<dbReference type="RefSeq" id="WP_377417774.1">
    <property type="nucleotide sequence ID" value="NZ_JBHSPR010000001.1"/>
</dbReference>
<comment type="function">
    <text evidence="7">Cell wall formation. Catalyzes the addition of glutamate to the nucleotide precursor UDP-N-acetylmuramoyl-L-alanine (UMA).</text>
</comment>
<name>A0ABW1K1M0_9ACTN</name>
<keyword evidence="5 7" id="KW-0547">Nucleotide-binding</keyword>
<comment type="caution">
    <text evidence="9">The sequence shown here is derived from an EMBL/GenBank/DDBJ whole genome shotgun (WGS) entry which is preliminary data.</text>
</comment>
<protein>
    <recommendedName>
        <fullName evidence="7">UDP-N-acetylmuramoylalanine--D-glutamate ligase</fullName>
        <ecNumber evidence="7">6.3.2.9</ecNumber>
    </recommendedName>
    <alternativeName>
        <fullName evidence="7">D-glutamic acid-adding enzyme</fullName>
    </alternativeName>
    <alternativeName>
        <fullName evidence="7">UDP-N-acetylmuramoyl-L-alanyl-D-glutamate synthetase</fullName>
    </alternativeName>
</protein>
<keyword evidence="4 7" id="KW-0436">Ligase</keyword>
<comment type="subcellular location">
    <subcellularLocation>
        <location evidence="1 7">Cytoplasm</location>
    </subcellularLocation>
</comment>
<evidence type="ECO:0000256" key="6">
    <source>
        <dbReference type="ARBA" id="ARBA00022840"/>
    </source>
</evidence>
<evidence type="ECO:0000313" key="9">
    <source>
        <dbReference type="EMBL" id="MFC6015614.1"/>
    </source>
</evidence>
<keyword evidence="10" id="KW-1185">Reference proteome</keyword>
<keyword evidence="7" id="KW-0132">Cell division</keyword>
<organism evidence="9 10">
    <name type="scientific">Plantactinospora solaniradicis</name>
    <dbReference type="NCBI Taxonomy" id="1723736"/>
    <lineage>
        <taxon>Bacteria</taxon>
        <taxon>Bacillati</taxon>
        <taxon>Actinomycetota</taxon>
        <taxon>Actinomycetes</taxon>
        <taxon>Micromonosporales</taxon>
        <taxon>Micromonosporaceae</taxon>
        <taxon>Plantactinospora</taxon>
    </lineage>
</organism>
<dbReference type="Proteomes" id="UP001596203">
    <property type="component" value="Unassembled WGS sequence"/>
</dbReference>
<evidence type="ECO:0000259" key="8">
    <source>
        <dbReference type="Pfam" id="PF08245"/>
    </source>
</evidence>
<proteinExistence type="inferred from homology"/>
<evidence type="ECO:0000256" key="2">
    <source>
        <dbReference type="ARBA" id="ARBA00004752"/>
    </source>
</evidence>
<evidence type="ECO:0000256" key="7">
    <source>
        <dbReference type="HAMAP-Rule" id="MF_00639"/>
    </source>
</evidence>
<dbReference type="Gene3D" id="3.40.50.720">
    <property type="entry name" value="NAD(P)-binding Rossmann-like Domain"/>
    <property type="match status" value="1"/>
</dbReference>
<feature type="domain" description="Mur ligase central" evidence="8">
    <location>
        <begin position="116"/>
        <end position="288"/>
    </location>
</feature>
<dbReference type="InterPro" id="IPR013221">
    <property type="entry name" value="Mur_ligase_cen"/>
</dbReference>
<evidence type="ECO:0000256" key="5">
    <source>
        <dbReference type="ARBA" id="ARBA00022741"/>
    </source>
</evidence>
<dbReference type="Gene3D" id="3.90.190.20">
    <property type="entry name" value="Mur ligase, C-terminal domain"/>
    <property type="match status" value="1"/>
</dbReference>